<accession>A0A1J5QY98</accession>
<dbReference type="Gene3D" id="1.10.10.10">
    <property type="entry name" value="Winged helix-like DNA-binding domain superfamily/Winged helix DNA-binding domain"/>
    <property type="match status" value="1"/>
</dbReference>
<proteinExistence type="predicted"/>
<dbReference type="SUPFAM" id="SSF46785">
    <property type="entry name" value="Winged helix' DNA-binding domain"/>
    <property type="match status" value="1"/>
</dbReference>
<evidence type="ECO:0000313" key="1">
    <source>
        <dbReference type="EMBL" id="OIQ84716.1"/>
    </source>
</evidence>
<gene>
    <name evidence="1" type="ORF">GALL_334490</name>
</gene>
<dbReference type="AlphaFoldDB" id="A0A1J5QY98"/>
<sequence length="234" mass="24940">MLRLLQGASSPMSVDALAEAIDLHVNTTREHLDCLIGAGLVSRHPEIRCTRGRPRMLYSAVERVDEEAASNRVREEMARILVAGYGQATASPTVAAEHAGFAWGDRLSSEAEDSAGLSPTRRSAGAGDAPSSLAQLSALEARLDALGFEPETDPETLEVHMHRCPFYELAQESPEVVCSVLLGVSRGVLAHVGGPLTAAQLDAFVGPRHCVLHLSKISDEAPDRALRVAAPARH</sequence>
<dbReference type="InterPro" id="IPR036388">
    <property type="entry name" value="WH-like_DNA-bd_sf"/>
</dbReference>
<dbReference type="EMBL" id="MLJW01000596">
    <property type="protein sequence ID" value="OIQ84716.1"/>
    <property type="molecule type" value="Genomic_DNA"/>
</dbReference>
<dbReference type="InterPro" id="IPR036390">
    <property type="entry name" value="WH_DNA-bd_sf"/>
</dbReference>
<name>A0A1J5QY98_9ZZZZ</name>
<organism evidence="1">
    <name type="scientific">mine drainage metagenome</name>
    <dbReference type="NCBI Taxonomy" id="410659"/>
    <lineage>
        <taxon>unclassified sequences</taxon>
        <taxon>metagenomes</taxon>
        <taxon>ecological metagenomes</taxon>
    </lineage>
</organism>
<reference evidence="1" key="1">
    <citation type="submission" date="2016-10" db="EMBL/GenBank/DDBJ databases">
        <title>Sequence of Gallionella enrichment culture.</title>
        <authorList>
            <person name="Poehlein A."/>
            <person name="Muehling M."/>
            <person name="Daniel R."/>
        </authorList>
    </citation>
    <scope>NUCLEOTIDE SEQUENCE</scope>
</reference>
<comment type="caution">
    <text evidence="1">The sequence shown here is derived from an EMBL/GenBank/DDBJ whole genome shotgun (WGS) entry which is preliminary data.</text>
</comment>
<protein>
    <submittedName>
        <fullName evidence="1">Uncharacterized protein</fullName>
    </submittedName>
</protein>